<dbReference type="Proteomes" id="UP000582974">
    <property type="component" value="Unassembled WGS sequence"/>
</dbReference>
<gene>
    <name evidence="2" type="ORF">H0B56_08570</name>
</gene>
<feature type="region of interest" description="Disordered" evidence="1">
    <location>
        <begin position="1"/>
        <end position="70"/>
    </location>
</feature>
<organism evidence="2 3">
    <name type="scientific">Haloechinothrix aidingensis</name>
    <dbReference type="NCBI Taxonomy" id="2752311"/>
    <lineage>
        <taxon>Bacteria</taxon>
        <taxon>Bacillati</taxon>
        <taxon>Actinomycetota</taxon>
        <taxon>Actinomycetes</taxon>
        <taxon>Pseudonocardiales</taxon>
        <taxon>Pseudonocardiaceae</taxon>
        <taxon>Haloechinothrix</taxon>
    </lineage>
</organism>
<proteinExistence type="predicted"/>
<evidence type="ECO:0000313" key="2">
    <source>
        <dbReference type="EMBL" id="MBA0125588.1"/>
    </source>
</evidence>
<sequence length="378" mass="38576">MTSDPDDARGGPTEHDGTGYAPPEFGPVEPPDDTARARTLEQAGTPLLSTPVPPRRRTGERSTAQARAGGLGPLDELAAWIAACQGRFPPRPLRAPRPVVFAADHGIAARSVSTRATNSTADLLTAPVSGAGVAMRLFAELAGVSPRIIDIGLSGDVDGSLAETRFKVRRSSGAIDVENALDERDTVSAVRAGMTIADAEVDSGADLLLATGIGVAASTPAATVIAALAGAEPVAVAGRGSGIDDRAWMRKAAAIRDALRRARRGQHAPLAYLRTVGGTDIAAIAGFLAQAALRRTPVLLDGMTAAAAALAANELAPGACLWWRATHLEPEPAHAVALEHLGLDPVLEFDMGAGAGAALLPMLSTATRVHAGPGTAAE</sequence>
<keyword evidence="2" id="KW-0328">Glycosyltransferase</keyword>
<dbReference type="SUPFAM" id="SSF52733">
    <property type="entry name" value="Nicotinate mononucleotide:5,6-dimethylbenzimidazole phosphoribosyltransferase (CobT)"/>
    <property type="match status" value="1"/>
</dbReference>
<dbReference type="PANTHER" id="PTHR43463">
    <property type="entry name" value="NICOTINATE-NUCLEOTIDE--DIMETHYLBENZIMIDAZOLE PHOSPHORIBOSYLTRANSFERASE"/>
    <property type="match status" value="1"/>
</dbReference>
<dbReference type="Pfam" id="PF02277">
    <property type="entry name" value="DBI_PRT"/>
    <property type="match status" value="1"/>
</dbReference>
<dbReference type="PANTHER" id="PTHR43463:SF1">
    <property type="entry name" value="NICOTINATE-NUCLEOTIDE--DIMETHYLBENZIMIDAZOLE PHOSPHORIBOSYLTRANSFERASE"/>
    <property type="match status" value="1"/>
</dbReference>
<evidence type="ECO:0000313" key="3">
    <source>
        <dbReference type="Proteomes" id="UP000582974"/>
    </source>
</evidence>
<keyword evidence="3" id="KW-1185">Reference proteome</keyword>
<dbReference type="RefSeq" id="WP_180892461.1">
    <property type="nucleotide sequence ID" value="NZ_JACCKD010000003.1"/>
</dbReference>
<dbReference type="GO" id="GO:0008939">
    <property type="term" value="F:nicotinate-nucleotide-dimethylbenzimidazole phosphoribosyltransferase activity"/>
    <property type="evidence" value="ECO:0007669"/>
    <property type="project" value="InterPro"/>
</dbReference>
<dbReference type="CDD" id="cd02439">
    <property type="entry name" value="DMB-PRT_CobT"/>
    <property type="match status" value="1"/>
</dbReference>
<reference evidence="2 3" key="1">
    <citation type="submission" date="2020-07" db="EMBL/GenBank/DDBJ databases">
        <title>Genome of Haloechinothrix sp.</title>
        <authorList>
            <person name="Tang S.-K."/>
            <person name="Yang L."/>
            <person name="Zhu W.-Y."/>
        </authorList>
    </citation>
    <scope>NUCLEOTIDE SEQUENCE [LARGE SCALE GENOMIC DNA]</scope>
    <source>
        <strain evidence="2 3">YIM 98757</strain>
    </source>
</reference>
<dbReference type="InterPro" id="IPR003200">
    <property type="entry name" value="Nict_dMeBzImd_PRibTrfase"/>
</dbReference>
<comment type="caution">
    <text evidence="2">The sequence shown here is derived from an EMBL/GenBank/DDBJ whole genome shotgun (WGS) entry which is preliminary data.</text>
</comment>
<accession>A0A838A8C2</accession>
<dbReference type="Gene3D" id="3.40.50.10210">
    <property type="match status" value="1"/>
</dbReference>
<evidence type="ECO:0000256" key="1">
    <source>
        <dbReference type="SAM" id="MobiDB-lite"/>
    </source>
</evidence>
<dbReference type="AlphaFoldDB" id="A0A838A8C2"/>
<name>A0A838A8C2_9PSEU</name>
<dbReference type="EMBL" id="JACCKD010000003">
    <property type="protein sequence ID" value="MBA0125588.1"/>
    <property type="molecule type" value="Genomic_DNA"/>
</dbReference>
<protein>
    <submittedName>
        <fullName evidence="2">Nicotinate-nucleotide--dimethylbenzimidazole phosphoribosyltransferase</fullName>
    </submittedName>
</protein>
<keyword evidence="2" id="KW-0808">Transferase</keyword>
<feature type="compositionally biased region" description="Basic and acidic residues" evidence="1">
    <location>
        <begin position="1"/>
        <end position="17"/>
    </location>
</feature>
<dbReference type="InterPro" id="IPR036087">
    <property type="entry name" value="Nict_dMeBzImd_PRibTrfase_sf"/>
</dbReference>